<evidence type="ECO:0000313" key="3">
    <source>
        <dbReference type="Proteomes" id="UP001596297"/>
    </source>
</evidence>
<dbReference type="InterPro" id="IPR019303">
    <property type="entry name" value="vWA_TerF_C"/>
</dbReference>
<accession>A0ABW1YEP0</accession>
<gene>
    <name evidence="2" type="ORF">ACFP81_12745</name>
</gene>
<proteinExistence type="predicted"/>
<dbReference type="InterPro" id="IPR002035">
    <property type="entry name" value="VWF_A"/>
</dbReference>
<comment type="caution">
    <text evidence="2">The sequence shown here is derived from an EMBL/GenBank/DDBJ whole genome shotgun (WGS) entry which is preliminary data.</text>
</comment>
<dbReference type="EMBL" id="JBHSWD010000002">
    <property type="protein sequence ID" value="MFC6592779.1"/>
    <property type="molecule type" value="Genomic_DNA"/>
</dbReference>
<evidence type="ECO:0000313" key="2">
    <source>
        <dbReference type="EMBL" id="MFC6592779.1"/>
    </source>
</evidence>
<dbReference type="PROSITE" id="PS50234">
    <property type="entry name" value="VWFA"/>
    <property type="match status" value="1"/>
</dbReference>
<reference evidence="3" key="1">
    <citation type="journal article" date="2019" name="Int. J. Syst. Evol. Microbiol.">
        <title>The Global Catalogue of Microorganisms (GCM) 10K type strain sequencing project: providing services to taxonomists for standard genome sequencing and annotation.</title>
        <authorList>
            <consortium name="The Broad Institute Genomics Platform"/>
            <consortium name="The Broad Institute Genome Sequencing Center for Infectious Disease"/>
            <person name="Wu L."/>
            <person name="Ma J."/>
        </authorList>
    </citation>
    <scope>NUCLEOTIDE SEQUENCE [LARGE SCALE GENOMIC DNA]</scope>
    <source>
        <strain evidence="3">CGMCC 1.15772</strain>
    </source>
</reference>
<sequence>MDLRKQKVGVELRKLGIEHEKMRVIVVMDASGSMSEEYLKGKVQETLERLVPVASRLDTDGQLEFLYYADRFLDLGTVDEHSMEGFVGTQMPQERSGAGFLTLAFGWGRRKKAQEAARQGQPDFASLGMGNNEPPVMNEVRRKHREDRQPTPTLVLFITDGGIYTDKEIEQILRDSSREDLFWQFVGLGNQNYGILRRLDTLAGRAVDNAGFFAVDDIAQISDEELYQRLLSELPTWLRAARAAGIIR</sequence>
<dbReference type="Pfam" id="PF10138">
    <property type="entry name" value="vWA-TerF-like"/>
    <property type="match status" value="1"/>
</dbReference>
<dbReference type="RefSeq" id="WP_380083902.1">
    <property type="nucleotide sequence ID" value="NZ_JBHSWD010000002.1"/>
</dbReference>
<organism evidence="2 3">
    <name type="scientific">Deinococcus lacus</name>
    <dbReference type="NCBI Taxonomy" id="392561"/>
    <lineage>
        <taxon>Bacteria</taxon>
        <taxon>Thermotogati</taxon>
        <taxon>Deinococcota</taxon>
        <taxon>Deinococci</taxon>
        <taxon>Deinococcales</taxon>
        <taxon>Deinococcaceae</taxon>
        <taxon>Deinococcus</taxon>
    </lineage>
</organism>
<feature type="domain" description="VWFA" evidence="1">
    <location>
        <begin position="23"/>
        <end position="230"/>
    </location>
</feature>
<keyword evidence="3" id="KW-1185">Reference proteome</keyword>
<evidence type="ECO:0000259" key="1">
    <source>
        <dbReference type="PROSITE" id="PS50234"/>
    </source>
</evidence>
<dbReference type="InterPro" id="IPR036465">
    <property type="entry name" value="vWFA_dom_sf"/>
</dbReference>
<protein>
    <submittedName>
        <fullName evidence="2">VWA domain-containing protein</fullName>
    </submittedName>
</protein>
<dbReference type="Proteomes" id="UP001596297">
    <property type="component" value="Unassembled WGS sequence"/>
</dbReference>
<name>A0ABW1YEP0_9DEIO</name>
<dbReference type="SMART" id="SM00327">
    <property type="entry name" value="VWA"/>
    <property type="match status" value="1"/>
</dbReference>
<dbReference type="SUPFAM" id="SSF53300">
    <property type="entry name" value="vWA-like"/>
    <property type="match status" value="1"/>
</dbReference>